<accession>A0A644ZTC0</accession>
<protein>
    <submittedName>
        <fullName evidence="1">Uncharacterized protein</fullName>
    </submittedName>
</protein>
<organism evidence="1">
    <name type="scientific">bioreactor metagenome</name>
    <dbReference type="NCBI Taxonomy" id="1076179"/>
    <lineage>
        <taxon>unclassified sequences</taxon>
        <taxon>metagenomes</taxon>
        <taxon>ecological metagenomes</taxon>
    </lineage>
</organism>
<gene>
    <name evidence="1" type="ORF">SDC9_90898</name>
</gene>
<sequence length="114" mass="11479">MNISFEGIGQWAATFSCTEVREGEMVKVSGNGSVGPCGEGEDFCGQVISMGKGGDACAVQLGGFVTAGYTGSAPVLGWCGLSGDGDGGVKTDAERRKYLVAEVDAVAGTVTFAL</sequence>
<dbReference type="EMBL" id="VSSQ01010393">
    <property type="protein sequence ID" value="MPM44220.1"/>
    <property type="molecule type" value="Genomic_DNA"/>
</dbReference>
<comment type="caution">
    <text evidence="1">The sequence shown here is derived from an EMBL/GenBank/DDBJ whole genome shotgun (WGS) entry which is preliminary data.</text>
</comment>
<proteinExistence type="predicted"/>
<reference evidence="1" key="1">
    <citation type="submission" date="2019-08" db="EMBL/GenBank/DDBJ databases">
        <authorList>
            <person name="Kucharzyk K."/>
            <person name="Murdoch R.W."/>
            <person name="Higgins S."/>
            <person name="Loffler F."/>
        </authorList>
    </citation>
    <scope>NUCLEOTIDE SEQUENCE</scope>
</reference>
<evidence type="ECO:0000313" key="1">
    <source>
        <dbReference type="EMBL" id="MPM44220.1"/>
    </source>
</evidence>
<name>A0A644ZTC0_9ZZZZ</name>
<dbReference type="AlphaFoldDB" id="A0A644ZTC0"/>